<sequence>MSIGELRAALDGVTGLAVEARGHAQVAAERIAEAARILGELAERSGTDLPAEHLAEAGEEVETVMAALHEASELVSGLGARL</sequence>
<evidence type="ECO:0000313" key="2">
    <source>
        <dbReference type="Proteomes" id="UP001501598"/>
    </source>
</evidence>
<name>A0ABP8RUZ0_9PSEU</name>
<gene>
    <name evidence="1" type="ORF">GCM10023175_37160</name>
</gene>
<dbReference type="RefSeq" id="WP_345419796.1">
    <property type="nucleotide sequence ID" value="NZ_BAABGT010000049.1"/>
</dbReference>
<dbReference type="EMBL" id="BAABGT010000049">
    <property type="protein sequence ID" value="GAA4549315.1"/>
    <property type="molecule type" value="Genomic_DNA"/>
</dbReference>
<comment type="caution">
    <text evidence="1">The sequence shown here is derived from an EMBL/GenBank/DDBJ whole genome shotgun (WGS) entry which is preliminary data.</text>
</comment>
<accession>A0ABP8RUZ0</accession>
<proteinExistence type="predicted"/>
<dbReference type="Proteomes" id="UP001501598">
    <property type="component" value="Unassembled WGS sequence"/>
</dbReference>
<reference evidence="2" key="1">
    <citation type="journal article" date="2019" name="Int. J. Syst. Evol. Microbiol.">
        <title>The Global Catalogue of Microorganisms (GCM) 10K type strain sequencing project: providing services to taxonomists for standard genome sequencing and annotation.</title>
        <authorList>
            <consortium name="The Broad Institute Genomics Platform"/>
            <consortium name="The Broad Institute Genome Sequencing Center for Infectious Disease"/>
            <person name="Wu L."/>
            <person name="Ma J."/>
        </authorList>
    </citation>
    <scope>NUCLEOTIDE SEQUENCE [LARGE SCALE GENOMIC DNA]</scope>
    <source>
        <strain evidence="2">JCM 17906</strain>
    </source>
</reference>
<protein>
    <submittedName>
        <fullName evidence="1">Uncharacterized protein</fullName>
    </submittedName>
</protein>
<keyword evidence="2" id="KW-1185">Reference proteome</keyword>
<evidence type="ECO:0000313" key="1">
    <source>
        <dbReference type="EMBL" id="GAA4549315.1"/>
    </source>
</evidence>
<organism evidence="1 2">
    <name type="scientific">Pseudonocardia xishanensis</name>
    <dbReference type="NCBI Taxonomy" id="630995"/>
    <lineage>
        <taxon>Bacteria</taxon>
        <taxon>Bacillati</taxon>
        <taxon>Actinomycetota</taxon>
        <taxon>Actinomycetes</taxon>
        <taxon>Pseudonocardiales</taxon>
        <taxon>Pseudonocardiaceae</taxon>
        <taxon>Pseudonocardia</taxon>
    </lineage>
</organism>